<keyword evidence="2" id="KW-1185">Reference proteome</keyword>
<proteinExistence type="predicted"/>
<dbReference type="EMBL" id="FNKP01000004">
    <property type="protein sequence ID" value="SDR54180.1"/>
    <property type="molecule type" value="Genomic_DNA"/>
</dbReference>
<sequence length="70" mass="7460">MLDLARGGSHIGSALSEASQRAAIDDALKEFRQRHTNGDVDGFLNLLAEELEKRGRTGAARLVRAIAGAD</sequence>
<dbReference type="AlphaFoldDB" id="A0A1H1JWN4"/>
<reference evidence="2" key="1">
    <citation type="submission" date="2016-10" db="EMBL/GenBank/DDBJ databases">
        <authorList>
            <person name="Varghese N."/>
        </authorList>
    </citation>
    <scope>NUCLEOTIDE SEQUENCE [LARGE SCALE GENOMIC DNA]</scope>
    <source>
        <strain evidence="2">GAS106B</strain>
    </source>
</reference>
<dbReference type="Proteomes" id="UP000183487">
    <property type="component" value="Unassembled WGS sequence"/>
</dbReference>
<organism evidence="1 2">
    <name type="scientific">Paraburkholderia fungorum</name>
    <dbReference type="NCBI Taxonomy" id="134537"/>
    <lineage>
        <taxon>Bacteria</taxon>
        <taxon>Pseudomonadati</taxon>
        <taxon>Pseudomonadota</taxon>
        <taxon>Betaproteobacteria</taxon>
        <taxon>Burkholderiales</taxon>
        <taxon>Burkholderiaceae</taxon>
        <taxon>Paraburkholderia</taxon>
    </lineage>
</organism>
<evidence type="ECO:0000313" key="2">
    <source>
        <dbReference type="Proteomes" id="UP000183487"/>
    </source>
</evidence>
<accession>A0A1H1JWN4</accession>
<name>A0A1H1JWN4_9BURK</name>
<protein>
    <submittedName>
        <fullName evidence="1">Uncharacterized protein</fullName>
    </submittedName>
</protein>
<gene>
    <name evidence="1" type="ORF">SAMN05443245_7370</name>
</gene>
<evidence type="ECO:0000313" key="1">
    <source>
        <dbReference type="EMBL" id="SDR54180.1"/>
    </source>
</evidence>